<proteinExistence type="predicted"/>
<evidence type="ECO:0000256" key="2">
    <source>
        <dbReference type="ARBA" id="ARBA00022771"/>
    </source>
</evidence>
<dbReference type="EMBL" id="JAIZAY010000014">
    <property type="protein sequence ID" value="KAJ8028958.1"/>
    <property type="molecule type" value="Genomic_DNA"/>
</dbReference>
<dbReference type="InterPro" id="IPR013083">
    <property type="entry name" value="Znf_RING/FYVE/PHD"/>
</dbReference>
<evidence type="ECO:0000256" key="1">
    <source>
        <dbReference type="ARBA" id="ARBA00022723"/>
    </source>
</evidence>
<gene>
    <name evidence="6" type="ORF">HOLleu_28220</name>
</gene>
<sequence>MIQCTVCYEIMKEPKMLPCLHRFCLPCIKSSISSLGPKINFLCPLCRKPTPIPPGGAGSFKTDFIMKQMVDMVFKQKGLYEKEPEAKKMMLTDPSLLKIDSNIFPKDKWSVDGICCLSDTIVIVGSSLTLNYLLAFTVTGILCYTSDLSPKGSERETPISSCVAAINDESVVVGCTGRLLIIKIVSSRSDFEHCSELPNNRKPKSIAANSNSIVVHMFSCYQNGVNEKRFLVYDHSLNFLIAIEVDDGDGLVTSICLTDENFYWVDYFTENVFFETLDDFTRESPVEKNKFCKPSTFKCTPLSICLDGKGGHAYVLWRILGETDIVIAGGRDCFDSCRKVLAQYSMNNPQQIVNQIDVDEKSHRVSILNSENMETKKLVIVTKDNLFYTCSNVIK</sequence>
<dbReference type="Pfam" id="PF00097">
    <property type="entry name" value="zf-C3HC4"/>
    <property type="match status" value="1"/>
</dbReference>
<feature type="domain" description="RING-type" evidence="5">
    <location>
        <begin position="4"/>
        <end position="47"/>
    </location>
</feature>
<dbReference type="SUPFAM" id="SSF57850">
    <property type="entry name" value="RING/U-box"/>
    <property type="match status" value="1"/>
</dbReference>
<dbReference type="SMART" id="SM00184">
    <property type="entry name" value="RING"/>
    <property type="match status" value="1"/>
</dbReference>
<dbReference type="InterPro" id="IPR018957">
    <property type="entry name" value="Znf_C3HC4_RING-type"/>
</dbReference>
<dbReference type="AlphaFoldDB" id="A0A9Q1BLT7"/>
<dbReference type="GO" id="GO:0008270">
    <property type="term" value="F:zinc ion binding"/>
    <property type="evidence" value="ECO:0007669"/>
    <property type="project" value="UniProtKB-KW"/>
</dbReference>
<dbReference type="PROSITE" id="PS00518">
    <property type="entry name" value="ZF_RING_1"/>
    <property type="match status" value="1"/>
</dbReference>
<dbReference type="Gene3D" id="3.30.40.10">
    <property type="entry name" value="Zinc/RING finger domain, C3HC4 (zinc finger)"/>
    <property type="match status" value="1"/>
</dbReference>
<dbReference type="Proteomes" id="UP001152320">
    <property type="component" value="Chromosome 14"/>
</dbReference>
<comment type="caution">
    <text evidence="6">The sequence shown here is derived from an EMBL/GenBank/DDBJ whole genome shotgun (WGS) entry which is preliminary data.</text>
</comment>
<evidence type="ECO:0000256" key="4">
    <source>
        <dbReference type="PROSITE-ProRule" id="PRU00175"/>
    </source>
</evidence>
<dbReference type="PROSITE" id="PS50089">
    <property type="entry name" value="ZF_RING_2"/>
    <property type="match status" value="1"/>
</dbReference>
<evidence type="ECO:0000259" key="5">
    <source>
        <dbReference type="PROSITE" id="PS50089"/>
    </source>
</evidence>
<dbReference type="InterPro" id="IPR001841">
    <property type="entry name" value="Znf_RING"/>
</dbReference>
<reference evidence="6" key="1">
    <citation type="submission" date="2021-10" db="EMBL/GenBank/DDBJ databases">
        <title>Tropical sea cucumber genome reveals ecological adaptation and Cuvierian tubules defense mechanism.</title>
        <authorList>
            <person name="Chen T."/>
        </authorList>
    </citation>
    <scope>NUCLEOTIDE SEQUENCE</scope>
    <source>
        <strain evidence="6">Nanhai2018</strain>
        <tissue evidence="6">Muscle</tissue>
    </source>
</reference>
<evidence type="ECO:0000256" key="3">
    <source>
        <dbReference type="ARBA" id="ARBA00022833"/>
    </source>
</evidence>
<dbReference type="OrthoDB" id="9992988at2759"/>
<keyword evidence="2 4" id="KW-0863">Zinc-finger</keyword>
<dbReference type="PANTHER" id="PTHR25462">
    <property type="entry name" value="BONUS, ISOFORM C-RELATED"/>
    <property type="match status" value="1"/>
</dbReference>
<keyword evidence="7" id="KW-1185">Reference proteome</keyword>
<name>A0A9Q1BLT7_HOLLE</name>
<keyword evidence="3" id="KW-0862">Zinc</keyword>
<dbReference type="InterPro" id="IPR017907">
    <property type="entry name" value="Znf_RING_CS"/>
</dbReference>
<dbReference type="PANTHER" id="PTHR25462:SF296">
    <property type="entry name" value="MEIOTIC P26, ISOFORM F"/>
    <property type="match status" value="1"/>
</dbReference>
<protein>
    <submittedName>
        <fullName evidence="6">E3 ubiquitin-protein ligase TRIM56</fullName>
    </submittedName>
</protein>
<organism evidence="6 7">
    <name type="scientific">Holothuria leucospilota</name>
    <name type="common">Black long sea cucumber</name>
    <name type="synonym">Mertensiothuria leucospilota</name>
    <dbReference type="NCBI Taxonomy" id="206669"/>
    <lineage>
        <taxon>Eukaryota</taxon>
        <taxon>Metazoa</taxon>
        <taxon>Echinodermata</taxon>
        <taxon>Eleutherozoa</taxon>
        <taxon>Echinozoa</taxon>
        <taxon>Holothuroidea</taxon>
        <taxon>Aspidochirotacea</taxon>
        <taxon>Aspidochirotida</taxon>
        <taxon>Holothuriidae</taxon>
        <taxon>Holothuria</taxon>
    </lineage>
</organism>
<evidence type="ECO:0000313" key="7">
    <source>
        <dbReference type="Proteomes" id="UP001152320"/>
    </source>
</evidence>
<evidence type="ECO:0000313" key="6">
    <source>
        <dbReference type="EMBL" id="KAJ8028958.1"/>
    </source>
</evidence>
<dbReference type="InterPro" id="IPR047153">
    <property type="entry name" value="TRIM45/56/19-like"/>
</dbReference>
<accession>A0A9Q1BLT7</accession>
<keyword evidence="1" id="KW-0479">Metal-binding</keyword>